<dbReference type="PANTHER" id="PTHR43194">
    <property type="entry name" value="HYDROLASE ALPHA/BETA FOLD FAMILY"/>
    <property type="match status" value="1"/>
</dbReference>
<sequence>MLCAVKVEEFREGAGVLRYYREGDRGTPVVLIHGLSGSARWWRHNIPALRQRHRVYVLELTGYGQPLAWRRRSLGVRQDAALVAHWLADQGLEQVTLIGHSMGGHIAIHVAALEPQRVSHLVLACASGLLRGHPLRAALHLPRAAITARPSFLPTVMADSVRAGLPNLWRSVSELLRDSVQELLPRLQARTLVVWGARDALVPAELGRQLAAAIPGAQYVELPRAGHVVMVDDPAGFNRAVKEFLHRG</sequence>
<dbReference type="InterPro" id="IPR000073">
    <property type="entry name" value="AB_hydrolase_1"/>
</dbReference>
<proteinExistence type="predicted"/>
<evidence type="ECO:0000259" key="1">
    <source>
        <dbReference type="Pfam" id="PF12697"/>
    </source>
</evidence>
<dbReference type="GO" id="GO:0016787">
    <property type="term" value="F:hydrolase activity"/>
    <property type="evidence" value="ECO:0007669"/>
    <property type="project" value="UniProtKB-KW"/>
</dbReference>
<evidence type="ECO:0000313" key="2">
    <source>
        <dbReference type="EMBL" id="WYF45857.1"/>
    </source>
</evidence>
<dbReference type="AlphaFoldDB" id="A0AAU6Q6E4"/>
<dbReference type="InterPro" id="IPR050228">
    <property type="entry name" value="Carboxylesterase_BioH"/>
</dbReference>
<dbReference type="Gene3D" id="3.40.50.1820">
    <property type="entry name" value="alpha/beta hydrolase"/>
    <property type="match status" value="1"/>
</dbReference>
<dbReference type="SUPFAM" id="SSF53474">
    <property type="entry name" value="alpha/beta-Hydrolases"/>
    <property type="match status" value="1"/>
</dbReference>
<dbReference type="RefSeq" id="WP_339097202.1">
    <property type="nucleotide sequence ID" value="NZ_CP149782.1"/>
</dbReference>
<dbReference type="Pfam" id="PF12697">
    <property type="entry name" value="Abhydrolase_6"/>
    <property type="match status" value="1"/>
</dbReference>
<dbReference type="PRINTS" id="PR00111">
    <property type="entry name" value="ABHYDROLASE"/>
</dbReference>
<reference evidence="2" key="1">
    <citation type="submission" date="2024-03" db="EMBL/GenBank/DDBJ databases">
        <title>Deinococcus weizhi sp. nov., isolated from human skin.</title>
        <authorList>
            <person name="Wei Z."/>
            <person name="Tian F."/>
            <person name="Yang C."/>
            <person name="Xin L.T."/>
            <person name="Wen Z.J."/>
            <person name="Lan K.C."/>
            <person name="Yu L."/>
            <person name="Zhe W."/>
            <person name="Dan F.D."/>
            <person name="Jun W."/>
            <person name="Rui Z."/>
            <person name="Yong X.J."/>
            <person name="Ting Y."/>
            <person name="Wei X."/>
            <person name="Xu Z.G."/>
            <person name="Xin Z."/>
            <person name="Dong F.G."/>
            <person name="Ni X.M."/>
            <person name="Zheng M.G."/>
            <person name="Chun Y."/>
            <person name="Qian W.X."/>
        </authorList>
    </citation>
    <scope>NUCLEOTIDE SEQUENCE</scope>
    <source>
        <strain evidence="2">VB142</strain>
    </source>
</reference>
<protein>
    <submittedName>
        <fullName evidence="2">Alpha/beta fold hydrolase</fullName>
    </submittedName>
</protein>
<keyword evidence="2" id="KW-0378">Hydrolase</keyword>
<accession>A0AAU6Q6E4</accession>
<dbReference type="EMBL" id="CP149782">
    <property type="protein sequence ID" value="WYF45857.1"/>
    <property type="molecule type" value="Genomic_DNA"/>
</dbReference>
<organism evidence="2">
    <name type="scientific">Deinococcus sp. VB142</name>
    <dbReference type="NCBI Taxonomy" id="3112952"/>
    <lineage>
        <taxon>Bacteria</taxon>
        <taxon>Thermotogati</taxon>
        <taxon>Deinococcota</taxon>
        <taxon>Deinococci</taxon>
        <taxon>Deinococcales</taxon>
        <taxon>Deinococcaceae</taxon>
        <taxon>Deinococcus</taxon>
    </lineage>
</organism>
<feature type="domain" description="AB hydrolase-1" evidence="1">
    <location>
        <begin position="29"/>
        <end position="240"/>
    </location>
</feature>
<gene>
    <name evidence="2" type="ORF">WDJ50_01170</name>
</gene>
<name>A0AAU6Q6E4_9DEIO</name>
<dbReference type="InterPro" id="IPR029058">
    <property type="entry name" value="AB_hydrolase_fold"/>
</dbReference>
<dbReference type="PANTHER" id="PTHR43194:SF5">
    <property type="entry name" value="PIMELOYL-[ACYL-CARRIER PROTEIN] METHYL ESTER ESTERASE"/>
    <property type="match status" value="1"/>
</dbReference>